<dbReference type="GO" id="GO:0031380">
    <property type="term" value="C:nuclear RNA-directed RNA polymerase complex"/>
    <property type="evidence" value="ECO:0007669"/>
    <property type="project" value="TreeGrafter"/>
</dbReference>
<dbReference type="EMBL" id="CAJOBA010063974">
    <property type="protein sequence ID" value="CAF4349062.1"/>
    <property type="molecule type" value="Genomic_DNA"/>
</dbReference>
<dbReference type="AlphaFoldDB" id="A0A8S2UKH3"/>
<feature type="non-terminal residue" evidence="12">
    <location>
        <position position="1"/>
    </location>
</feature>
<reference evidence="12" key="1">
    <citation type="submission" date="2021-02" db="EMBL/GenBank/DDBJ databases">
        <authorList>
            <person name="Nowell W R."/>
        </authorList>
    </citation>
    <scope>NUCLEOTIDE SEQUENCE</scope>
</reference>
<dbReference type="InterPro" id="IPR057596">
    <property type="entry name" value="RDRP_core"/>
</dbReference>
<comment type="catalytic activity">
    <reaction evidence="7 8">
        <text>RNA(n) + a ribonucleoside 5'-triphosphate = RNA(n+1) + diphosphate</text>
        <dbReference type="Rhea" id="RHEA:21248"/>
        <dbReference type="Rhea" id="RHEA-COMP:14527"/>
        <dbReference type="Rhea" id="RHEA-COMP:17342"/>
        <dbReference type="ChEBI" id="CHEBI:33019"/>
        <dbReference type="ChEBI" id="CHEBI:61557"/>
        <dbReference type="ChEBI" id="CHEBI:140395"/>
        <dbReference type="EC" id="2.7.7.48"/>
    </reaction>
</comment>
<dbReference type="GO" id="GO:0030422">
    <property type="term" value="P:siRNA processing"/>
    <property type="evidence" value="ECO:0007669"/>
    <property type="project" value="TreeGrafter"/>
</dbReference>
<evidence type="ECO:0000313" key="11">
    <source>
        <dbReference type="EMBL" id="CAF1557797.1"/>
    </source>
</evidence>
<dbReference type="EC" id="2.7.7.48" evidence="8"/>
<evidence type="ECO:0000256" key="3">
    <source>
        <dbReference type="ARBA" id="ARBA00022679"/>
    </source>
</evidence>
<keyword evidence="4 8" id="KW-0548">Nucleotidyltransferase</keyword>
<evidence type="ECO:0000259" key="9">
    <source>
        <dbReference type="Pfam" id="PF05183"/>
    </source>
</evidence>
<feature type="domain" description="RDRP core" evidence="9">
    <location>
        <begin position="5"/>
        <end position="364"/>
    </location>
</feature>
<name>A0A8S2UKH3_9BILA</name>
<dbReference type="Pfam" id="PF26253">
    <property type="entry name" value="RdRP_head"/>
    <property type="match status" value="1"/>
</dbReference>
<comment type="similarity">
    <text evidence="1 8">Belongs to the RdRP family.</text>
</comment>
<evidence type="ECO:0000256" key="6">
    <source>
        <dbReference type="ARBA" id="ARBA00023158"/>
    </source>
</evidence>
<dbReference type="GO" id="GO:0003723">
    <property type="term" value="F:RNA binding"/>
    <property type="evidence" value="ECO:0007669"/>
    <property type="project" value="UniProtKB-KW"/>
</dbReference>
<evidence type="ECO:0000256" key="4">
    <source>
        <dbReference type="ARBA" id="ARBA00022695"/>
    </source>
</evidence>
<keyword evidence="2 8" id="KW-0696">RNA-directed RNA polymerase</keyword>
<feature type="non-terminal residue" evidence="12">
    <location>
        <position position="566"/>
    </location>
</feature>
<dbReference type="Proteomes" id="UP000677228">
    <property type="component" value="Unassembled WGS sequence"/>
</dbReference>
<keyword evidence="5 8" id="KW-0694">RNA-binding</keyword>
<feature type="domain" description="RDRP C-terminal head" evidence="10">
    <location>
        <begin position="439"/>
        <end position="565"/>
    </location>
</feature>
<dbReference type="InterPro" id="IPR007855">
    <property type="entry name" value="RDRP"/>
</dbReference>
<dbReference type="PANTHER" id="PTHR23079:SF55">
    <property type="entry name" value="RNA-DIRECTED RNA POLYMERASE"/>
    <property type="match status" value="1"/>
</dbReference>
<dbReference type="EMBL" id="CAJNOK010041406">
    <property type="protein sequence ID" value="CAF1557797.1"/>
    <property type="molecule type" value="Genomic_DNA"/>
</dbReference>
<dbReference type="Pfam" id="PF05183">
    <property type="entry name" value="RdRP"/>
    <property type="match status" value="1"/>
</dbReference>
<evidence type="ECO:0000313" key="13">
    <source>
        <dbReference type="Proteomes" id="UP000682733"/>
    </source>
</evidence>
<keyword evidence="6" id="KW-0943">RNA-mediated gene silencing</keyword>
<evidence type="ECO:0000256" key="5">
    <source>
        <dbReference type="ARBA" id="ARBA00022884"/>
    </source>
</evidence>
<evidence type="ECO:0000256" key="7">
    <source>
        <dbReference type="ARBA" id="ARBA00048744"/>
    </source>
</evidence>
<gene>
    <name evidence="11" type="ORF">OVA965_LOCUS39645</name>
    <name evidence="12" type="ORF">TMI583_LOCUS40981</name>
</gene>
<evidence type="ECO:0000259" key="10">
    <source>
        <dbReference type="Pfam" id="PF26253"/>
    </source>
</evidence>
<dbReference type="PANTHER" id="PTHR23079">
    <property type="entry name" value="RNA-DEPENDENT RNA POLYMERASE"/>
    <property type="match status" value="1"/>
</dbReference>
<keyword evidence="3 8" id="KW-0808">Transferase</keyword>
<proteinExistence type="inferred from homology"/>
<dbReference type="InterPro" id="IPR058752">
    <property type="entry name" value="RDRP_C_head"/>
</dbReference>
<evidence type="ECO:0000256" key="1">
    <source>
        <dbReference type="ARBA" id="ARBA00005762"/>
    </source>
</evidence>
<evidence type="ECO:0000313" key="12">
    <source>
        <dbReference type="EMBL" id="CAF4349062.1"/>
    </source>
</evidence>
<accession>A0A8S2UKH3</accession>
<sequence>LLGALFLNRQDIVLLESRLVPQANFLLLQNENHLWLVQSLLTTASAFELLEEKILRIFPLRQLASNMNLVEEQFFLKLIITSSFNCVRDLISRTRIRVSKEKARNMFGVVDEYGVLEPKQVFIQYSRMHTSKLDENSQNKYSRSDNEEIVLEGKVIITKNPCHHPGDLRIFEAVNYPRLHHLKDVVVFPQKGSELYIPIFCLVIYDCYIIIGDRPHPNEISGSDLDGDEYVVIWHEDLLPNTINHPAYDYDSQADPPKLDRPVTREDINKVVLDVSEQDCLGTMSNIHLAYVDKYGITDPYCMYLAGLISQEVDAGKTGKHPMSEEELRDCRRKLNDELPDFMRKTRTSKQYPSKRILGKLYRSACRALPGWSCAVRNYGSIRHVDVANSIQQNNKTSSIDTMATTNFEEEVKSALITLDQLLYYGEHKKYRSSVLKLFSSYRQELLEIISVYHFQDEIDLFCRCESMEKAGGGRRPDGIEDSASIEFELLIQRTKLEFYKEFDNCPACAHSHPRSCDSCYDKKLSKASTCYFICYEHAMHLPAKSKYRILSFPWLFASLLMNIRK</sequence>
<dbReference type="GO" id="GO:0003968">
    <property type="term" value="F:RNA-directed RNA polymerase activity"/>
    <property type="evidence" value="ECO:0007669"/>
    <property type="project" value="UniProtKB-KW"/>
</dbReference>
<protein>
    <recommendedName>
        <fullName evidence="8">RNA-dependent RNA polymerase</fullName>
        <ecNumber evidence="8">2.7.7.48</ecNumber>
    </recommendedName>
</protein>
<evidence type="ECO:0000256" key="2">
    <source>
        <dbReference type="ARBA" id="ARBA00022484"/>
    </source>
</evidence>
<organism evidence="12 13">
    <name type="scientific">Didymodactylos carnosus</name>
    <dbReference type="NCBI Taxonomy" id="1234261"/>
    <lineage>
        <taxon>Eukaryota</taxon>
        <taxon>Metazoa</taxon>
        <taxon>Spiralia</taxon>
        <taxon>Gnathifera</taxon>
        <taxon>Rotifera</taxon>
        <taxon>Eurotatoria</taxon>
        <taxon>Bdelloidea</taxon>
        <taxon>Philodinida</taxon>
        <taxon>Philodinidae</taxon>
        <taxon>Didymodactylos</taxon>
    </lineage>
</organism>
<comment type="caution">
    <text evidence="12">The sequence shown here is derived from an EMBL/GenBank/DDBJ whole genome shotgun (WGS) entry which is preliminary data.</text>
</comment>
<dbReference type="Proteomes" id="UP000682733">
    <property type="component" value="Unassembled WGS sequence"/>
</dbReference>
<evidence type="ECO:0000256" key="8">
    <source>
        <dbReference type="RuleBase" id="RU363098"/>
    </source>
</evidence>